<evidence type="ECO:0000256" key="6">
    <source>
        <dbReference type="ARBA" id="ARBA00034311"/>
    </source>
</evidence>
<gene>
    <name evidence="9" type="ORF">RCO7_11149</name>
</gene>
<dbReference type="GO" id="GO:0046872">
    <property type="term" value="F:metal ion binding"/>
    <property type="evidence" value="ECO:0007669"/>
    <property type="project" value="UniProtKB-KW"/>
</dbReference>
<evidence type="ECO:0000313" key="9">
    <source>
        <dbReference type="EMBL" id="CZT12145.1"/>
    </source>
</evidence>
<keyword evidence="7" id="KW-0732">Signal</keyword>
<keyword evidence="3" id="KW-0186">Copper</keyword>
<reference evidence="10" key="1">
    <citation type="submission" date="2016-03" db="EMBL/GenBank/DDBJ databases">
        <authorList>
            <person name="Ploux O."/>
        </authorList>
    </citation>
    <scope>NUCLEOTIDE SEQUENCE [LARGE SCALE GENOMIC DNA]</scope>
    <source>
        <strain evidence="10">UK7</strain>
    </source>
</reference>
<evidence type="ECO:0000256" key="5">
    <source>
        <dbReference type="ARBA" id="ARBA00023180"/>
    </source>
</evidence>
<comment type="cofactor">
    <cofactor evidence="1">
        <name>Cu(2+)</name>
        <dbReference type="ChEBI" id="CHEBI:29036"/>
    </cofactor>
</comment>
<dbReference type="Gene3D" id="2.70.50.70">
    <property type="match status" value="1"/>
</dbReference>
<proteinExistence type="inferred from homology"/>
<keyword evidence="2" id="KW-0479">Metal-binding</keyword>
<keyword evidence="4" id="KW-1015">Disulfide bond</keyword>
<organism evidence="9 10">
    <name type="scientific">Rhynchosporium graminicola</name>
    <dbReference type="NCBI Taxonomy" id="2792576"/>
    <lineage>
        <taxon>Eukaryota</taxon>
        <taxon>Fungi</taxon>
        <taxon>Dikarya</taxon>
        <taxon>Ascomycota</taxon>
        <taxon>Pezizomycotina</taxon>
        <taxon>Leotiomycetes</taxon>
        <taxon>Helotiales</taxon>
        <taxon>Ploettnerulaceae</taxon>
        <taxon>Rhynchosporium</taxon>
    </lineage>
</organism>
<evidence type="ECO:0000313" key="10">
    <source>
        <dbReference type="Proteomes" id="UP000178129"/>
    </source>
</evidence>
<comment type="caution">
    <text evidence="9">The sequence shown here is derived from an EMBL/GenBank/DDBJ whole genome shotgun (WGS) entry which is preliminary data.</text>
</comment>
<feature type="signal peptide" evidence="7">
    <location>
        <begin position="1"/>
        <end position="19"/>
    </location>
</feature>
<evidence type="ECO:0000259" key="8">
    <source>
        <dbReference type="Pfam" id="PF03067"/>
    </source>
</evidence>
<dbReference type="AlphaFoldDB" id="A0A1E1LNU3"/>
<evidence type="ECO:0000256" key="1">
    <source>
        <dbReference type="ARBA" id="ARBA00001973"/>
    </source>
</evidence>
<dbReference type="Pfam" id="PF03067">
    <property type="entry name" value="LPMO_10"/>
    <property type="match status" value="1"/>
</dbReference>
<sequence>MYTSYSIFTIAMLVTTVLSHGRITKPAAREPGTGMEAVCGKNATAIAKADNTTHIEGLPEAAAKDSKYDPKKCNFYFCKGYQFDDNKDHVQKYTAGQVVNMRAQLRILHEGKMNVSVINTATNKAIGSPLISFAQYGEKKLPKVPANNTNFDVKIPGDLKGACSKAGACVLQWYWKTDDDSYESCVDFTVS</sequence>
<dbReference type="InterPro" id="IPR052282">
    <property type="entry name" value="Starch-active_LPMO"/>
</dbReference>
<dbReference type="InterPro" id="IPR004302">
    <property type="entry name" value="Cellulose/chitin-bd_N"/>
</dbReference>
<protein>
    <submittedName>
        <fullName evidence="9">Related to chitin binding protein</fullName>
    </submittedName>
</protein>
<dbReference type="EMBL" id="FJUW01000069">
    <property type="protein sequence ID" value="CZT12145.1"/>
    <property type="molecule type" value="Genomic_DNA"/>
</dbReference>
<feature type="chain" id="PRO_5009447314" evidence="7">
    <location>
        <begin position="20"/>
        <end position="191"/>
    </location>
</feature>
<dbReference type="Proteomes" id="UP000178129">
    <property type="component" value="Unassembled WGS sequence"/>
</dbReference>
<dbReference type="PANTHER" id="PTHR36575">
    <property type="entry name" value="BINDING PROTEIN, PUTATIVE (AFU_ORTHOLOGUE AFUA_1G14430)-RELATED"/>
    <property type="match status" value="1"/>
</dbReference>
<keyword evidence="10" id="KW-1185">Reference proteome</keyword>
<name>A0A1E1LNU3_9HELO</name>
<evidence type="ECO:0000256" key="4">
    <source>
        <dbReference type="ARBA" id="ARBA00023157"/>
    </source>
</evidence>
<comment type="similarity">
    <text evidence="6">Belongs to the polysaccharide monooxygenase AA13 family.</text>
</comment>
<dbReference type="PANTHER" id="PTHR36575:SF2">
    <property type="entry name" value="CHITIN-BINDING TYPE-4 DOMAIN-CONTAINING PROTEIN-RELATED"/>
    <property type="match status" value="1"/>
</dbReference>
<feature type="domain" description="Chitin-binding type-4" evidence="8">
    <location>
        <begin position="20"/>
        <end position="188"/>
    </location>
</feature>
<evidence type="ECO:0000256" key="7">
    <source>
        <dbReference type="SAM" id="SignalP"/>
    </source>
</evidence>
<dbReference type="InParanoid" id="A0A1E1LNU3"/>
<keyword evidence="5" id="KW-0325">Glycoprotein</keyword>
<evidence type="ECO:0000256" key="3">
    <source>
        <dbReference type="ARBA" id="ARBA00023008"/>
    </source>
</evidence>
<evidence type="ECO:0000256" key="2">
    <source>
        <dbReference type="ARBA" id="ARBA00022723"/>
    </source>
</evidence>
<accession>A0A1E1LNU3</accession>